<dbReference type="Pfam" id="PF08013">
    <property type="entry name" value="GatZ_KbaZ-like"/>
    <property type="match status" value="2"/>
</dbReference>
<dbReference type="Proteomes" id="UP000594943">
    <property type="component" value="Chromosome 1"/>
</dbReference>
<dbReference type="GO" id="GO:0009025">
    <property type="term" value="F:tagatose-bisphosphate aldolase activity"/>
    <property type="evidence" value="ECO:0007669"/>
    <property type="project" value="UniProtKB-EC"/>
</dbReference>
<dbReference type="KEGG" id="bhg:I6G56_05205"/>
<sequence>MRSVSTVAERPRASDHAQLLREIFDANRAGRASGIYSVCSAHRLVLEAAFEAARADESPLLVEATCNQVNHRGGYTGMTPADFRRDVDALARDAGFPAQALILGGDHLGPNPWRHLAARDAMREARAMVAAYVGAGFTKIHLDASMACADDAAPLSDETIAERAAQLCAAAEEAAAVAGVSPVYVIGTEVPTPGGEVSAAATGTANDADDEANRPACDARDVHGEAADGGGAFSQIEVTRADSVSATLAAHRDAFARRGLQHAWSRVIAIVAQPGVDFDDRRVLDYDPARAAALGASILRTPPLVFEAHSTDYQTEGALAALVRDHFAILKVGPALTFALREALFALTYIEDALFDDASKRSQLRDVIDAAMRERPEYWAPYYRGDALAQRIARQFSYSDRIRYYWLQPAVAAALERLFDNLARRAPPETLVAQWLPDVYAACRRGALAREPVAWVRHRVRDVISRYARACGMQQSA</sequence>
<organism evidence="2 3">
    <name type="scientific">Burkholderia humptydooensis</name>
    <dbReference type="NCBI Taxonomy" id="430531"/>
    <lineage>
        <taxon>Bacteria</taxon>
        <taxon>Pseudomonadati</taxon>
        <taxon>Pseudomonadota</taxon>
        <taxon>Betaproteobacteria</taxon>
        <taxon>Burkholderiales</taxon>
        <taxon>Burkholderiaceae</taxon>
        <taxon>Burkholderia</taxon>
        <taxon>pseudomallei group</taxon>
    </lineage>
</organism>
<dbReference type="GO" id="GO:0005886">
    <property type="term" value="C:plasma membrane"/>
    <property type="evidence" value="ECO:0007669"/>
    <property type="project" value="TreeGrafter"/>
</dbReference>
<gene>
    <name evidence="2" type="ORF">I6G56_05205</name>
</gene>
<reference evidence="2 3" key="1">
    <citation type="submission" date="2020-12" db="EMBL/GenBank/DDBJ databases">
        <title>FDA dAtabase for Regulatory Grade micrObial Sequences (FDA-ARGOS): Supporting development and validation of Infectious Disease Dx tests.</title>
        <authorList>
            <person name="Nelson B."/>
            <person name="Plummer A."/>
            <person name="Tallon L."/>
            <person name="Sadzewicz L."/>
            <person name="Zhao X."/>
            <person name="Boylan J."/>
            <person name="Ott S."/>
            <person name="Bowen H."/>
            <person name="Vavikolanu K."/>
            <person name="Mehta A."/>
            <person name="Aluvathingal J."/>
            <person name="Nadendla S."/>
            <person name="Myers T."/>
            <person name="Yan Y."/>
            <person name="Sichtig H."/>
        </authorList>
    </citation>
    <scope>NUCLEOTIDE SEQUENCE [LARGE SCALE GENOMIC DNA]</scope>
    <source>
        <strain evidence="2 3">FDAARGOS_899</strain>
    </source>
</reference>
<dbReference type="PIRSF" id="PIRSF009264">
    <property type="entry name" value="TagBP_ald_AgaZ"/>
    <property type="match status" value="1"/>
</dbReference>
<dbReference type="Gene3D" id="3.20.20.70">
    <property type="entry name" value="Aldolase class I"/>
    <property type="match status" value="1"/>
</dbReference>
<accession>A0A7U4STA3</accession>
<dbReference type="GO" id="GO:0009401">
    <property type="term" value="P:phosphoenolpyruvate-dependent sugar phosphotransferase system"/>
    <property type="evidence" value="ECO:0007669"/>
    <property type="project" value="TreeGrafter"/>
</dbReference>
<dbReference type="EMBL" id="CP065686">
    <property type="protein sequence ID" value="QPS44501.1"/>
    <property type="molecule type" value="Genomic_DNA"/>
</dbReference>
<dbReference type="InterPro" id="IPR012062">
    <property type="entry name" value="GatZ/KbaZ-like"/>
</dbReference>
<comment type="pathway">
    <text evidence="1">Carbohydrate metabolism.</text>
</comment>
<accession>A0A7T2WXW8</accession>
<dbReference type="Gene3D" id="1.10.400.20">
    <property type="entry name" value="putative tagatose 6-phosphate kinase domain like"/>
    <property type="match status" value="1"/>
</dbReference>
<dbReference type="PANTHER" id="PTHR32502:SF2">
    <property type="entry name" value="D-TAGATOSE-1,6-BISPHOSPHATE ALDOLASE SUBUNIT KBAZ"/>
    <property type="match status" value="1"/>
</dbReference>
<evidence type="ECO:0000256" key="1">
    <source>
        <dbReference type="ARBA" id="ARBA00005007"/>
    </source>
</evidence>
<dbReference type="EC" id="4.1.2.40" evidence="2"/>
<protein>
    <submittedName>
        <fullName evidence="2">D-tagatose-bisphosphate aldolase, class II, non-catalytic subunit</fullName>
        <ecNumber evidence="2">4.1.2.40</ecNumber>
    </submittedName>
</protein>
<evidence type="ECO:0000313" key="2">
    <source>
        <dbReference type="EMBL" id="QPS44501.1"/>
    </source>
</evidence>
<dbReference type="RefSeq" id="WP_009911410.1">
    <property type="nucleotide sequence ID" value="NZ_CP013380.1"/>
</dbReference>
<dbReference type="InterPro" id="IPR050303">
    <property type="entry name" value="GatZ_KbaZ_carbometab"/>
</dbReference>
<dbReference type="NCBIfam" id="TIGR02810">
    <property type="entry name" value="agaZ_gatZ"/>
    <property type="match status" value="1"/>
</dbReference>
<dbReference type="SUPFAM" id="SSF51569">
    <property type="entry name" value="Aldolase"/>
    <property type="match status" value="1"/>
</dbReference>
<dbReference type="PANTHER" id="PTHR32502">
    <property type="entry name" value="N-ACETYLGALACTOSAMINE PERMEASE II COMPONENT-RELATED"/>
    <property type="match status" value="1"/>
</dbReference>
<dbReference type="GO" id="GO:0005975">
    <property type="term" value="P:carbohydrate metabolic process"/>
    <property type="evidence" value="ECO:0007669"/>
    <property type="project" value="InterPro"/>
</dbReference>
<keyword evidence="2" id="KW-0456">Lyase</keyword>
<proteinExistence type="predicted"/>
<name>A0A7U4STA3_9BURK</name>
<dbReference type="InterPro" id="IPR013785">
    <property type="entry name" value="Aldolase_TIM"/>
</dbReference>
<evidence type="ECO:0000313" key="3">
    <source>
        <dbReference type="Proteomes" id="UP000594943"/>
    </source>
</evidence>
<dbReference type="AlphaFoldDB" id="A0A7U4STA3"/>